<dbReference type="KEGG" id="mbur:EQU24_15580"/>
<sequence>MVPKLNDMKMLLKDSFVFCCLFFLSFNGNGDMADLMIKETPHEIYHVIKDKSLHEAAAQIANRSGIVFKIDFSVKNDTITQKLAADNWKIAIEQFLQGYNYSIELDHDSVKKVIISGRNGSDFIDPDKEIAEVEPIVIAPFYSDKVPNKYRHYNPGSVMPIDLPMKTLNGIAIGEQLMLDLPIGQYSIEHDNKIEHQNGTRTWMGYLAEEGKGYRFFVSQGESGVIGNVYTPDGEYLIDSAEGLTVLVDLERSGLQKVRRHEHNEALPPPESLLTVMNNQPLLRVEGLKESAELARARADQLASEAESALAEYEQQRDYVEQTARQVEILRDSFDQAKENRLTARLALNQSRADTASREEIRPARLTLRAARVELRAARRELRKTLVEHRKAARIANRLHRIYLRKQSLADNAEADAKIAEAAYAEYLAALDSPNDTPLDKPIDPPNETANTVVDLMVLYTTGKQTAEYARQRIQFLVDLSNQALLDSGIKMELRLVHTRATSYIESNSNSRALTDLAFDRGAFSGTAALRNQYGADVVLLFRPLYGQTSGSCGEAYIGFANGGGGIPNFAFATVSDGQSKDANTRSYCGTETFTHEVGHSFGLVHDREFSNVAGKFPYSYAWGIDRRFGTVMSYYGPSLPLFATPLLPRACDSSPCGFPEHHPNASDQTRTVNHTAPIVADYRPTTALLPIID</sequence>
<dbReference type="OrthoDB" id="1114329at2"/>
<dbReference type="InterPro" id="IPR024079">
    <property type="entry name" value="MetalloPept_cat_dom_sf"/>
</dbReference>
<dbReference type="Pfam" id="PF13583">
    <property type="entry name" value="Reprolysin_4"/>
    <property type="match status" value="1"/>
</dbReference>
<evidence type="ECO:0000313" key="2">
    <source>
        <dbReference type="EMBL" id="QCW83507.1"/>
    </source>
</evidence>
<proteinExistence type="predicted"/>
<protein>
    <recommendedName>
        <fullName evidence="4">Peptidase M12B domain-containing protein</fullName>
    </recommendedName>
</protein>
<name>A0A4P9UQB1_METBY</name>
<dbReference type="Gene3D" id="3.40.390.10">
    <property type="entry name" value="Collagenase (Catalytic Domain)"/>
    <property type="match status" value="1"/>
</dbReference>
<keyword evidence="1" id="KW-0175">Coiled coil</keyword>
<keyword evidence="3" id="KW-1185">Reference proteome</keyword>
<evidence type="ECO:0008006" key="4">
    <source>
        <dbReference type="Google" id="ProtNLM"/>
    </source>
</evidence>
<dbReference type="STRING" id="675511.GCA_000341735_04335"/>
<dbReference type="EMBL" id="CP035467">
    <property type="protein sequence ID" value="QCW83507.1"/>
    <property type="molecule type" value="Genomic_DNA"/>
</dbReference>
<dbReference type="AlphaFoldDB" id="A0A4P9UQB1"/>
<dbReference type="SUPFAM" id="SSF55486">
    <property type="entry name" value="Metalloproteases ('zincins'), catalytic domain"/>
    <property type="match status" value="1"/>
</dbReference>
<feature type="coiled-coil region" evidence="1">
    <location>
        <begin position="285"/>
        <end position="340"/>
    </location>
</feature>
<dbReference type="Proteomes" id="UP000305881">
    <property type="component" value="Chromosome"/>
</dbReference>
<gene>
    <name evidence="2" type="ORF">EQU24_15580</name>
</gene>
<reference evidence="3" key="1">
    <citation type="journal article" date="2019" name="J. Bacteriol.">
        <title>A Mutagenic Screen Identifies a TonB-Dependent Receptor Required for the Lanthanide Metal Switch in the Type I Methanotroph 'Methylotuvimicrobium buryatense' 5GB1C.</title>
        <authorList>
            <person name="Groom J.D."/>
            <person name="Ford S.M."/>
            <person name="Pesesky M.W."/>
            <person name="Lidstrom M.E."/>
        </authorList>
    </citation>
    <scope>NUCLEOTIDE SEQUENCE [LARGE SCALE GENOMIC DNA]</scope>
    <source>
        <strain evidence="3">5GB1C</strain>
    </source>
</reference>
<dbReference type="GO" id="GO:0008237">
    <property type="term" value="F:metallopeptidase activity"/>
    <property type="evidence" value="ECO:0007669"/>
    <property type="project" value="InterPro"/>
</dbReference>
<evidence type="ECO:0000313" key="3">
    <source>
        <dbReference type="Proteomes" id="UP000305881"/>
    </source>
</evidence>
<organism evidence="2 3">
    <name type="scientific">Methylotuvimicrobium buryatense</name>
    <name type="common">Methylomicrobium buryatense</name>
    <dbReference type="NCBI Taxonomy" id="95641"/>
    <lineage>
        <taxon>Bacteria</taxon>
        <taxon>Pseudomonadati</taxon>
        <taxon>Pseudomonadota</taxon>
        <taxon>Gammaproteobacteria</taxon>
        <taxon>Methylococcales</taxon>
        <taxon>Methylococcaceae</taxon>
        <taxon>Methylotuvimicrobium</taxon>
    </lineage>
</organism>
<evidence type="ECO:0000256" key="1">
    <source>
        <dbReference type="SAM" id="Coils"/>
    </source>
</evidence>
<accession>A0A4P9UQB1</accession>
<feature type="coiled-coil region" evidence="1">
    <location>
        <begin position="368"/>
        <end position="430"/>
    </location>
</feature>